<dbReference type="EMBL" id="ML975262">
    <property type="protein sequence ID" value="KAF1837447.1"/>
    <property type="molecule type" value="Genomic_DNA"/>
</dbReference>
<feature type="region of interest" description="Disordered" evidence="1">
    <location>
        <begin position="19"/>
        <end position="48"/>
    </location>
</feature>
<protein>
    <submittedName>
        <fullName evidence="2">Uncharacterized protein</fullName>
    </submittedName>
</protein>
<feature type="compositionally biased region" description="Basic residues" evidence="1">
    <location>
        <begin position="194"/>
        <end position="203"/>
    </location>
</feature>
<sequence>MFNPFRAIKYLWAKPTSAISPSETTSSAPVSAAPPANGASTPRTRVSSAATEPAYGACMNYPSLPTTYAVPATFNAAPPPLNVFGGTSPAVSVFCGRPLQHAPSDTGARTKETPPERDPFFGHGIGAPCTDWEDLFVPEATDYLPPTAPPTPAEDRDIPIPTTESTHDFPNCQPTAEEETTTPPPTHHGDRTKLQPKRQRGRQQKPVPSPNTPPPQRQRSSSVSLLIYEEETEDNPLPEGYSGTWQDRRYYTMEMDDHKCGDLGEHKLICGHLVHSPEPCGQTAVRSNTTCTPLSCVQAAAKR</sequence>
<feature type="compositionally biased region" description="Low complexity" evidence="1">
    <location>
        <begin position="20"/>
        <end position="40"/>
    </location>
</feature>
<name>A0A6A5KNI3_9PLEO</name>
<evidence type="ECO:0000256" key="1">
    <source>
        <dbReference type="SAM" id="MobiDB-lite"/>
    </source>
</evidence>
<reference evidence="2" key="1">
    <citation type="submission" date="2020-01" db="EMBL/GenBank/DDBJ databases">
        <authorList>
            <consortium name="DOE Joint Genome Institute"/>
            <person name="Haridas S."/>
            <person name="Albert R."/>
            <person name="Binder M."/>
            <person name="Bloem J."/>
            <person name="Labutti K."/>
            <person name="Salamov A."/>
            <person name="Andreopoulos B."/>
            <person name="Baker S.E."/>
            <person name="Barry K."/>
            <person name="Bills G."/>
            <person name="Bluhm B.H."/>
            <person name="Cannon C."/>
            <person name="Castanera R."/>
            <person name="Culley D.E."/>
            <person name="Daum C."/>
            <person name="Ezra D."/>
            <person name="Gonzalez J.B."/>
            <person name="Henrissat B."/>
            <person name="Kuo A."/>
            <person name="Liang C."/>
            <person name="Lipzen A."/>
            <person name="Lutzoni F."/>
            <person name="Magnuson J."/>
            <person name="Mondo S."/>
            <person name="Nolan M."/>
            <person name="Ohm R."/>
            <person name="Pangilinan J."/>
            <person name="Park H.-J."/>
            <person name="Ramirez L."/>
            <person name="Alfaro M."/>
            <person name="Sun H."/>
            <person name="Tritt A."/>
            <person name="Yoshinaga Y."/>
            <person name="Zwiers L.-H."/>
            <person name="Turgeon B.G."/>
            <person name="Goodwin S.B."/>
            <person name="Spatafora J.W."/>
            <person name="Crous P.W."/>
            <person name="Grigoriev I.V."/>
        </authorList>
    </citation>
    <scope>NUCLEOTIDE SEQUENCE</scope>
    <source>
        <strain evidence="2">P77</strain>
    </source>
</reference>
<accession>A0A6A5KNI3</accession>
<dbReference type="OrthoDB" id="3799942at2759"/>
<dbReference type="Proteomes" id="UP000800040">
    <property type="component" value="Unassembled WGS sequence"/>
</dbReference>
<keyword evidence="3" id="KW-1185">Reference proteome</keyword>
<organism evidence="2 3">
    <name type="scientific">Decorospora gaudefroyi</name>
    <dbReference type="NCBI Taxonomy" id="184978"/>
    <lineage>
        <taxon>Eukaryota</taxon>
        <taxon>Fungi</taxon>
        <taxon>Dikarya</taxon>
        <taxon>Ascomycota</taxon>
        <taxon>Pezizomycotina</taxon>
        <taxon>Dothideomycetes</taxon>
        <taxon>Pleosporomycetidae</taxon>
        <taxon>Pleosporales</taxon>
        <taxon>Pleosporineae</taxon>
        <taxon>Pleosporaceae</taxon>
        <taxon>Decorospora</taxon>
    </lineage>
</organism>
<feature type="compositionally biased region" description="Pro residues" evidence="1">
    <location>
        <begin position="207"/>
        <end position="216"/>
    </location>
</feature>
<feature type="region of interest" description="Disordered" evidence="1">
    <location>
        <begin position="140"/>
        <end position="222"/>
    </location>
</feature>
<proteinExistence type="predicted"/>
<gene>
    <name evidence="2" type="ORF">BDW02DRAFT_142300</name>
</gene>
<evidence type="ECO:0000313" key="2">
    <source>
        <dbReference type="EMBL" id="KAF1837447.1"/>
    </source>
</evidence>
<dbReference type="AlphaFoldDB" id="A0A6A5KNI3"/>
<evidence type="ECO:0000313" key="3">
    <source>
        <dbReference type="Proteomes" id="UP000800040"/>
    </source>
</evidence>